<proteinExistence type="predicted"/>
<gene>
    <name evidence="2" type="ORF">NYPRO_LOCUS5710</name>
</gene>
<dbReference type="Proteomes" id="UP000645828">
    <property type="component" value="Unassembled WGS sequence"/>
</dbReference>
<name>A0A811Y7D9_NYCPR</name>
<keyword evidence="3" id="KW-1185">Reference proteome</keyword>
<reference evidence="2" key="1">
    <citation type="submission" date="2020-12" db="EMBL/GenBank/DDBJ databases">
        <authorList>
            <consortium name="Molecular Ecology Group"/>
        </authorList>
    </citation>
    <scope>NUCLEOTIDE SEQUENCE</scope>
    <source>
        <strain evidence="2">TBG_1078</strain>
    </source>
</reference>
<dbReference type="AlphaFoldDB" id="A0A811Y7D9"/>
<evidence type="ECO:0000313" key="2">
    <source>
        <dbReference type="EMBL" id="CAD7672916.1"/>
    </source>
</evidence>
<evidence type="ECO:0000256" key="1">
    <source>
        <dbReference type="SAM" id="MobiDB-lite"/>
    </source>
</evidence>
<feature type="region of interest" description="Disordered" evidence="1">
    <location>
        <begin position="70"/>
        <end position="110"/>
    </location>
</feature>
<dbReference type="EMBL" id="CAJHUB010000669">
    <property type="protein sequence ID" value="CAD7672916.1"/>
    <property type="molecule type" value="Genomic_DNA"/>
</dbReference>
<protein>
    <submittedName>
        <fullName evidence="2">(raccoon dog) hypothetical protein</fullName>
    </submittedName>
</protein>
<accession>A0A811Y7D9</accession>
<comment type="caution">
    <text evidence="2">The sequence shown here is derived from an EMBL/GenBank/DDBJ whole genome shotgun (WGS) entry which is preliminary data.</text>
</comment>
<evidence type="ECO:0000313" key="3">
    <source>
        <dbReference type="Proteomes" id="UP000645828"/>
    </source>
</evidence>
<sequence length="140" mass="15219">MFQGPETIFLEAYPLSRPKRMASNIFRPTEEGKEVVPLMPIQIQRLNPPGNIFGSPVTATLPLAHPNKPKDHMFLCEGGDPKSQPMPRSIGNSHKPGLGPSSPHNKVLNLSGGKSSISLYKESAASFVAKQNSREVGFQT</sequence>
<organism evidence="2 3">
    <name type="scientific">Nyctereutes procyonoides</name>
    <name type="common">Raccoon dog</name>
    <name type="synonym">Canis procyonoides</name>
    <dbReference type="NCBI Taxonomy" id="34880"/>
    <lineage>
        <taxon>Eukaryota</taxon>
        <taxon>Metazoa</taxon>
        <taxon>Chordata</taxon>
        <taxon>Craniata</taxon>
        <taxon>Vertebrata</taxon>
        <taxon>Euteleostomi</taxon>
        <taxon>Mammalia</taxon>
        <taxon>Eutheria</taxon>
        <taxon>Laurasiatheria</taxon>
        <taxon>Carnivora</taxon>
        <taxon>Caniformia</taxon>
        <taxon>Canidae</taxon>
        <taxon>Nyctereutes</taxon>
    </lineage>
</organism>